<dbReference type="SMART" id="SM00220">
    <property type="entry name" value="S_TKc"/>
    <property type="match status" value="1"/>
</dbReference>
<comment type="similarity">
    <text evidence="1">Belongs to the protein kinase superfamily. AGC Ser/Thr protein kinase family. PDPK1 subfamily.</text>
</comment>
<evidence type="ECO:0000256" key="8">
    <source>
        <dbReference type="ARBA" id="ARBA00047899"/>
    </source>
</evidence>
<dbReference type="GO" id="GO:0010606">
    <property type="term" value="P:positive regulation of cytoplasmic mRNA processing body assembly"/>
    <property type="evidence" value="ECO:0007669"/>
    <property type="project" value="UniProtKB-ARBA"/>
</dbReference>
<keyword evidence="3" id="KW-0723">Serine/threonine-protein kinase</keyword>
<evidence type="ECO:0000256" key="1">
    <source>
        <dbReference type="ARBA" id="ARBA00010006"/>
    </source>
</evidence>
<dbReference type="PROSITE" id="PS50011">
    <property type="entry name" value="PROTEIN_KINASE_DOM"/>
    <property type="match status" value="1"/>
</dbReference>
<feature type="region of interest" description="Disordered" evidence="11">
    <location>
        <begin position="707"/>
        <end position="726"/>
    </location>
</feature>
<sequence length="1042" mass="114377">MSEPSHNTSNFLEDLQNDLDEIYNANSHSNGSVDTLDSITNAVPAYGPRPAGPTRLGHPHVIPPVHISSRLSSLQLSDEPKVVQSEPQTPNSSSSFDFTPRGAQTNSSLNVLLDTPSTEAQFRDIVDPDTPNINSGSFASSQKDDDWAERGAAVKTVSSGNSVRVIKRTVQDFEFGEHIGEGSYSQVVLARDKHSNKQYAVKVLDKRHIIKEKKVKYVNIEKHALNRLSNQMGIISLYFTFQDKARLYFVLDYASNGELLTLIKKYNTLNEECVRHFGAQILSAIKYMHDNGVIHRDIKPENILLDDKLRIQITDFGTARLLEKKNDESEEYPLDVRAKSFVGTAEYVSPELLESKYCGKPGDIWAFGCIVYQMVAGKPPFKATNEYLTFQKITKLQYAFSAGFPMVLRDLIKQILVLQPSRRATIPTIQKHYFFESVNFDDPDAIWQAPVPELGPYKMSAKSMTTIPVISKSSSQPHITKRQPSSTYTQKRVASDSPAAPKSGADATRVNAASVAAFVYGKKDANSDDESGETSEISDRPRSSKPVNGKPRQNRQAPLPDYIPGTNILRPQIKTRQSFSRSSTASRKSSRSTKQPTKSNVMEVTKLSAAEVAWNAYLNHPDERILRIGPVICSKHATEVYERKHKGSLHDSPLGMSSRQRGSSLLSQVVNSGVGLRGGANTSVSTEEPIDATDESEAIVTYYEIEETSSSRGTESSGKSSGASEKTGKSLFKKLLSHGDKSDSADSSAKPVRHHPLEKSRTCTLLVTTHGRALIFFRNDADANYKLISEIKLYYPFVRFKELISSGASKLQKLIPSTGTFVIMSTNTSFVCEVEQFEVGQWTDALARSKLNQLERQKSSSDRSSASGSMSGRRTPQESPTLMDAPVFANDKGRQTSSPAPPPPSDRAPPPPPPPPPTDSAPPPPPPSRRSGEGEHKKESFMAAKLRSKSTKRKPPPVSVSTNGLDMSTGLSSPTANSESGMLHAAQLAVSHSAQSPTTDNRRSSFSKENGSKSYIRIKPPQGQKPAGQSASKMLARSTRKK</sequence>
<feature type="region of interest" description="Disordered" evidence="11">
    <location>
        <begin position="524"/>
        <end position="601"/>
    </location>
</feature>
<dbReference type="InterPro" id="IPR011009">
    <property type="entry name" value="Kinase-like_dom_sf"/>
</dbReference>
<feature type="domain" description="Protein kinase" evidence="12">
    <location>
        <begin position="173"/>
        <end position="435"/>
    </location>
</feature>
<evidence type="ECO:0000256" key="7">
    <source>
        <dbReference type="ARBA" id="ARBA00022840"/>
    </source>
</evidence>
<feature type="compositionally biased region" description="Polar residues" evidence="11">
    <location>
        <begin position="468"/>
        <end position="492"/>
    </location>
</feature>
<dbReference type="InParanoid" id="A5DHJ5"/>
<keyword evidence="7 10" id="KW-0067">ATP-binding</keyword>
<evidence type="ECO:0000256" key="9">
    <source>
        <dbReference type="ARBA" id="ARBA00048679"/>
    </source>
</evidence>
<evidence type="ECO:0000256" key="3">
    <source>
        <dbReference type="ARBA" id="ARBA00022527"/>
    </source>
</evidence>
<dbReference type="GO" id="GO:0000196">
    <property type="term" value="P:cell integrity MAPK cascade"/>
    <property type="evidence" value="ECO:0007669"/>
    <property type="project" value="UniProtKB-ARBA"/>
</dbReference>
<feature type="compositionally biased region" description="Polar residues" evidence="11">
    <location>
        <begin position="131"/>
        <end position="141"/>
    </location>
</feature>
<feature type="region of interest" description="Disordered" evidence="11">
    <location>
        <begin position="73"/>
        <end position="101"/>
    </location>
</feature>
<dbReference type="PROSITE" id="PS00107">
    <property type="entry name" value="PROTEIN_KINASE_ATP"/>
    <property type="match status" value="1"/>
</dbReference>
<feature type="compositionally biased region" description="Polar residues" evidence="11">
    <location>
        <begin position="85"/>
        <end position="101"/>
    </location>
</feature>
<comment type="catalytic activity">
    <reaction evidence="9">
        <text>L-seryl-[protein] + ATP = O-phospho-L-seryl-[protein] + ADP + H(+)</text>
        <dbReference type="Rhea" id="RHEA:17989"/>
        <dbReference type="Rhea" id="RHEA-COMP:9863"/>
        <dbReference type="Rhea" id="RHEA-COMP:11604"/>
        <dbReference type="ChEBI" id="CHEBI:15378"/>
        <dbReference type="ChEBI" id="CHEBI:29999"/>
        <dbReference type="ChEBI" id="CHEBI:30616"/>
        <dbReference type="ChEBI" id="CHEBI:83421"/>
        <dbReference type="ChEBI" id="CHEBI:456216"/>
        <dbReference type="EC" id="2.7.11.1"/>
    </reaction>
</comment>
<dbReference type="GO" id="GO:0004674">
    <property type="term" value="F:protein serine/threonine kinase activity"/>
    <property type="evidence" value="ECO:0007669"/>
    <property type="project" value="UniProtKB-KW"/>
</dbReference>
<protein>
    <recommendedName>
        <fullName evidence="2">non-specific serine/threonine protein kinase</fullName>
        <ecNumber evidence="2">2.7.11.1</ecNumber>
    </recommendedName>
</protein>
<dbReference type="RefSeq" id="XP_001485017.2">
    <property type="nucleotide sequence ID" value="XM_001484967.1"/>
</dbReference>
<accession>A5DHJ5</accession>
<feature type="region of interest" description="Disordered" evidence="11">
    <location>
        <begin position="124"/>
        <end position="145"/>
    </location>
</feature>
<dbReference type="InterPro" id="IPR000719">
    <property type="entry name" value="Prot_kinase_dom"/>
</dbReference>
<keyword evidence="5 10" id="KW-0547">Nucleotide-binding</keyword>
<keyword evidence="14" id="KW-1185">Reference proteome</keyword>
<keyword evidence="6" id="KW-0418">Kinase</keyword>
<evidence type="ECO:0000259" key="12">
    <source>
        <dbReference type="PROSITE" id="PS50011"/>
    </source>
</evidence>
<feature type="compositionally biased region" description="Pro residues" evidence="11">
    <location>
        <begin position="899"/>
        <end position="928"/>
    </location>
</feature>
<dbReference type="eggNOG" id="KOG0592">
    <property type="taxonomic scope" value="Eukaryota"/>
</dbReference>
<feature type="compositionally biased region" description="Basic and acidic residues" evidence="11">
    <location>
        <begin position="930"/>
        <end position="940"/>
    </location>
</feature>
<dbReference type="CDD" id="cd05581">
    <property type="entry name" value="STKc_PDK1"/>
    <property type="match status" value="1"/>
</dbReference>
<dbReference type="GO" id="GO:0005524">
    <property type="term" value="F:ATP binding"/>
    <property type="evidence" value="ECO:0007669"/>
    <property type="project" value="UniProtKB-UniRule"/>
</dbReference>
<evidence type="ECO:0000256" key="10">
    <source>
        <dbReference type="PROSITE-ProRule" id="PRU10141"/>
    </source>
</evidence>
<feature type="compositionally biased region" description="Polar residues" evidence="11">
    <location>
        <begin position="990"/>
        <end position="999"/>
    </location>
</feature>
<dbReference type="EC" id="2.7.11.1" evidence="2"/>
<evidence type="ECO:0000256" key="2">
    <source>
        <dbReference type="ARBA" id="ARBA00012513"/>
    </source>
</evidence>
<dbReference type="Pfam" id="PF00069">
    <property type="entry name" value="Pkinase"/>
    <property type="match status" value="1"/>
</dbReference>
<dbReference type="FunCoup" id="A5DHJ5">
    <property type="interactions" value="394"/>
</dbReference>
<gene>
    <name evidence="13" type="ORF">PGUG_02746</name>
</gene>
<feature type="binding site" evidence="10">
    <location>
        <position position="202"/>
    </location>
    <ligand>
        <name>ATP</name>
        <dbReference type="ChEBI" id="CHEBI:30616"/>
    </ligand>
</feature>
<feature type="compositionally biased region" description="Low complexity" evidence="11">
    <location>
        <begin position="862"/>
        <end position="874"/>
    </location>
</feature>
<dbReference type="InterPro" id="IPR050236">
    <property type="entry name" value="Ser_Thr_kinase_AGC"/>
</dbReference>
<keyword evidence="4" id="KW-0808">Transferase</keyword>
<feature type="compositionally biased region" description="Low complexity" evidence="11">
    <location>
        <begin position="575"/>
        <end position="587"/>
    </location>
</feature>
<evidence type="ECO:0000313" key="14">
    <source>
        <dbReference type="Proteomes" id="UP000001997"/>
    </source>
</evidence>
<dbReference type="InterPro" id="IPR008271">
    <property type="entry name" value="Ser/Thr_kinase_AS"/>
</dbReference>
<feature type="region of interest" description="Disordered" evidence="11">
    <location>
        <begin position="853"/>
        <end position="1042"/>
    </location>
</feature>
<dbReference type="Gene3D" id="3.30.200.20">
    <property type="entry name" value="Phosphorylase Kinase, domain 1"/>
    <property type="match status" value="1"/>
</dbReference>
<dbReference type="PANTHER" id="PTHR24356">
    <property type="entry name" value="SERINE/THREONINE-PROTEIN KINASE"/>
    <property type="match status" value="1"/>
</dbReference>
<feature type="region of interest" description="Disordered" evidence="11">
    <location>
        <begin position="468"/>
        <end position="508"/>
    </location>
</feature>
<dbReference type="GO" id="GO:0030447">
    <property type="term" value="P:filamentous growth"/>
    <property type="evidence" value="ECO:0007669"/>
    <property type="project" value="UniProtKB-ARBA"/>
</dbReference>
<dbReference type="EMBL" id="CH408157">
    <property type="protein sequence ID" value="EDK38648.2"/>
    <property type="molecule type" value="Genomic_DNA"/>
</dbReference>
<dbReference type="GeneID" id="5126892"/>
<dbReference type="InterPro" id="IPR039046">
    <property type="entry name" value="PDPK1"/>
</dbReference>
<dbReference type="VEuPathDB" id="FungiDB:PGUG_02746"/>
<feature type="compositionally biased region" description="Basic residues" evidence="11">
    <location>
        <begin position="946"/>
        <end position="955"/>
    </location>
</feature>
<proteinExistence type="inferred from homology"/>
<feature type="compositionally biased region" description="Low complexity" evidence="11">
    <location>
        <begin position="708"/>
        <end position="725"/>
    </location>
</feature>
<dbReference type="SUPFAM" id="SSF56112">
    <property type="entry name" value="Protein kinase-like (PK-like)"/>
    <property type="match status" value="1"/>
</dbReference>
<evidence type="ECO:0000256" key="5">
    <source>
        <dbReference type="ARBA" id="ARBA00022741"/>
    </source>
</evidence>
<dbReference type="Gene3D" id="1.10.510.10">
    <property type="entry name" value="Transferase(Phosphotransferase) domain 1"/>
    <property type="match status" value="1"/>
</dbReference>
<dbReference type="PROSITE" id="PS00108">
    <property type="entry name" value="PROTEIN_KINASE_ST"/>
    <property type="match status" value="1"/>
</dbReference>
<dbReference type="OMA" id="KYCGKPG"/>
<reference evidence="13 14" key="1">
    <citation type="journal article" date="2009" name="Nature">
        <title>Evolution of pathogenicity and sexual reproduction in eight Candida genomes.</title>
        <authorList>
            <person name="Butler G."/>
            <person name="Rasmussen M.D."/>
            <person name="Lin M.F."/>
            <person name="Santos M.A."/>
            <person name="Sakthikumar S."/>
            <person name="Munro C.A."/>
            <person name="Rheinbay E."/>
            <person name="Grabherr M."/>
            <person name="Forche A."/>
            <person name="Reedy J.L."/>
            <person name="Agrafioti I."/>
            <person name="Arnaud M.B."/>
            <person name="Bates S."/>
            <person name="Brown A.J."/>
            <person name="Brunke S."/>
            <person name="Costanzo M.C."/>
            <person name="Fitzpatrick D.A."/>
            <person name="de Groot P.W."/>
            <person name="Harris D."/>
            <person name="Hoyer L.L."/>
            <person name="Hube B."/>
            <person name="Klis F.M."/>
            <person name="Kodira C."/>
            <person name="Lennard N."/>
            <person name="Logue M.E."/>
            <person name="Martin R."/>
            <person name="Neiman A.M."/>
            <person name="Nikolaou E."/>
            <person name="Quail M.A."/>
            <person name="Quinn J."/>
            <person name="Santos M.C."/>
            <person name="Schmitzberger F.F."/>
            <person name="Sherlock G."/>
            <person name="Shah P."/>
            <person name="Silverstein K.A."/>
            <person name="Skrzypek M.S."/>
            <person name="Soll D."/>
            <person name="Staggs R."/>
            <person name="Stansfield I."/>
            <person name="Stumpf M.P."/>
            <person name="Sudbery P.E."/>
            <person name="Srikantha T."/>
            <person name="Zeng Q."/>
            <person name="Berman J."/>
            <person name="Berriman M."/>
            <person name="Heitman J."/>
            <person name="Gow N.A."/>
            <person name="Lorenz M.C."/>
            <person name="Birren B.W."/>
            <person name="Kellis M."/>
            <person name="Cuomo C.A."/>
        </authorList>
    </citation>
    <scope>NUCLEOTIDE SEQUENCE [LARGE SCALE GENOMIC DNA]</scope>
    <source>
        <strain evidence="14">ATCC 6260 / CBS 566 / DSM 6381 / JCM 1539 / NBRC 10279 / NRRL Y-324</strain>
    </source>
</reference>
<evidence type="ECO:0000256" key="4">
    <source>
        <dbReference type="ARBA" id="ARBA00022679"/>
    </source>
</evidence>
<organism evidence="13 14">
    <name type="scientific">Meyerozyma guilliermondii (strain ATCC 6260 / CBS 566 / DSM 6381 / JCM 1539 / NBRC 10279 / NRRL Y-324)</name>
    <name type="common">Yeast</name>
    <name type="synonym">Candida guilliermondii</name>
    <dbReference type="NCBI Taxonomy" id="294746"/>
    <lineage>
        <taxon>Eukaryota</taxon>
        <taxon>Fungi</taxon>
        <taxon>Dikarya</taxon>
        <taxon>Ascomycota</taxon>
        <taxon>Saccharomycotina</taxon>
        <taxon>Pichiomycetes</taxon>
        <taxon>Debaryomycetaceae</taxon>
        <taxon>Meyerozyma</taxon>
    </lineage>
</organism>
<feature type="region of interest" description="Disordered" evidence="11">
    <location>
        <begin position="644"/>
        <end position="663"/>
    </location>
</feature>
<dbReference type="GO" id="GO:0060211">
    <property type="term" value="P:regulation of nuclear-transcribed mRNA poly(A) tail shortening"/>
    <property type="evidence" value="ECO:0007669"/>
    <property type="project" value="UniProtKB-ARBA"/>
</dbReference>
<feature type="compositionally biased region" description="Polar residues" evidence="11">
    <location>
        <begin position="959"/>
        <end position="980"/>
    </location>
</feature>
<dbReference type="KEGG" id="pgu:PGUG_02746"/>
<evidence type="ECO:0000313" key="13">
    <source>
        <dbReference type="EMBL" id="EDK38648.2"/>
    </source>
</evidence>
<dbReference type="STRING" id="294746.A5DHJ5"/>
<evidence type="ECO:0000256" key="6">
    <source>
        <dbReference type="ARBA" id="ARBA00022777"/>
    </source>
</evidence>
<name>A5DHJ5_PICGU</name>
<dbReference type="Proteomes" id="UP000001997">
    <property type="component" value="Unassembled WGS sequence"/>
</dbReference>
<evidence type="ECO:0000256" key="11">
    <source>
        <dbReference type="SAM" id="MobiDB-lite"/>
    </source>
</evidence>
<dbReference type="AlphaFoldDB" id="A5DHJ5"/>
<dbReference type="PANTHER" id="PTHR24356:SF163">
    <property type="entry name" value="3-PHOSPHOINOSITIDE-DEPENDENT PROTEIN KINASE 1-RELATED"/>
    <property type="match status" value="1"/>
</dbReference>
<dbReference type="HOGENOM" id="CLU_005768_1_0_1"/>
<dbReference type="OrthoDB" id="347657at2759"/>
<dbReference type="FunFam" id="1.10.510.10:FF:000534">
    <property type="entry name" value="Serine/threonine-protein kinase PKH2"/>
    <property type="match status" value="1"/>
</dbReference>
<comment type="catalytic activity">
    <reaction evidence="8">
        <text>L-threonyl-[protein] + ATP = O-phospho-L-threonyl-[protein] + ADP + H(+)</text>
        <dbReference type="Rhea" id="RHEA:46608"/>
        <dbReference type="Rhea" id="RHEA-COMP:11060"/>
        <dbReference type="Rhea" id="RHEA-COMP:11605"/>
        <dbReference type="ChEBI" id="CHEBI:15378"/>
        <dbReference type="ChEBI" id="CHEBI:30013"/>
        <dbReference type="ChEBI" id="CHEBI:30616"/>
        <dbReference type="ChEBI" id="CHEBI:61977"/>
        <dbReference type="ChEBI" id="CHEBI:456216"/>
        <dbReference type="EC" id="2.7.11.1"/>
    </reaction>
</comment>
<dbReference type="InterPro" id="IPR017441">
    <property type="entry name" value="Protein_kinase_ATP_BS"/>
</dbReference>
<dbReference type="GO" id="GO:0032511">
    <property type="term" value="P:late endosome to vacuole transport via multivesicular body sorting pathway"/>
    <property type="evidence" value="ECO:0007669"/>
    <property type="project" value="UniProtKB-ARBA"/>
</dbReference>
<dbReference type="FunFam" id="3.30.200.20:FF:000191">
    <property type="entry name" value="3-phosphoinositide-dependent protein kinase 2-like"/>
    <property type="match status" value="1"/>
</dbReference>